<keyword evidence="3" id="KW-1185">Reference proteome</keyword>
<accession>W4JYM7</accession>
<dbReference type="RefSeq" id="XP_009548990.1">
    <property type="nucleotide sequence ID" value="XM_009550695.1"/>
</dbReference>
<dbReference type="InParanoid" id="W4JYM7"/>
<feature type="domain" description="BCS1 N-terminal" evidence="1">
    <location>
        <begin position="50"/>
        <end position="213"/>
    </location>
</feature>
<dbReference type="HOGENOM" id="CLU_1192347_0_0_1"/>
<organism evidence="2 3">
    <name type="scientific">Heterobasidion irregulare (strain TC 32-1)</name>
    <dbReference type="NCBI Taxonomy" id="747525"/>
    <lineage>
        <taxon>Eukaryota</taxon>
        <taxon>Fungi</taxon>
        <taxon>Dikarya</taxon>
        <taxon>Basidiomycota</taxon>
        <taxon>Agaricomycotina</taxon>
        <taxon>Agaricomycetes</taxon>
        <taxon>Russulales</taxon>
        <taxon>Bondarzewiaceae</taxon>
        <taxon>Heterobasidion</taxon>
        <taxon>Heterobasidion annosum species complex</taxon>
    </lineage>
</organism>
<dbReference type="GeneID" id="20669129"/>
<dbReference type="InterPro" id="IPR014851">
    <property type="entry name" value="BCS1_N"/>
</dbReference>
<dbReference type="Proteomes" id="UP000030671">
    <property type="component" value="Unassembled WGS sequence"/>
</dbReference>
<dbReference type="EMBL" id="KI925461">
    <property type="protein sequence ID" value="ETW78672.1"/>
    <property type="molecule type" value="Genomic_DNA"/>
</dbReference>
<name>W4JYM7_HETIT</name>
<dbReference type="SMART" id="SM01024">
    <property type="entry name" value="BCS1_N"/>
    <property type="match status" value="1"/>
</dbReference>
<proteinExistence type="predicted"/>
<feature type="non-terminal residue" evidence="2">
    <location>
        <position position="1"/>
    </location>
</feature>
<gene>
    <name evidence="2" type="ORF">HETIRDRAFT_246860</name>
</gene>
<evidence type="ECO:0000313" key="2">
    <source>
        <dbReference type="EMBL" id="ETW78672.1"/>
    </source>
</evidence>
<dbReference type="OrthoDB" id="10251412at2759"/>
<dbReference type="STRING" id="747525.W4JYM7"/>
<dbReference type="Pfam" id="PF08740">
    <property type="entry name" value="BCS1_N"/>
    <property type="match status" value="1"/>
</dbReference>
<dbReference type="AlphaFoldDB" id="W4JYM7"/>
<sequence length="213" mass="24624">ALTNGSLVQTNATSFNDTSAPIPFQIPTDLSSLLTFIYSLSALRDWLKLLLFGAALEACRRVYLSSYSSFIDSFFITAHFESDDVVFDWMMFWLSSLPEWRKVREFVVSTTHLGQDDNSTAILEDDESDDGSPSIRKTRNIQCLPSYAATYTIWYKRRWMRITRQKEESRWSYGEKSTLQITLFTRNRAVLDGLILEAKKAYMSAREDKIDIF</sequence>
<reference evidence="2 3" key="1">
    <citation type="journal article" date="2012" name="New Phytol.">
        <title>Insight into trade-off between wood decay and parasitism from the genome of a fungal forest pathogen.</title>
        <authorList>
            <person name="Olson A."/>
            <person name="Aerts A."/>
            <person name="Asiegbu F."/>
            <person name="Belbahri L."/>
            <person name="Bouzid O."/>
            <person name="Broberg A."/>
            <person name="Canback B."/>
            <person name="Coutinho P.M."/>
            <person name="Cullen D."/>
            <person name="Dalman K."/>
            <person name="Deflorio G."/>
            <person name="van Diepen L.T."/>
            <person name="Dunand C."/>
            <person name="Duplessis S."/>
            <person name="Durling M."/>
            <person name="Gonthier P."/>
            <person name="Grimwood J."/>
            <person name="Fossdal C.G."/>
            <person name="Hansson D."/>
            <person name="Henrissat B."/>
            <person name="Hietala A."/>
            <person name="Himmelstrand K."/>
            <person name="Hoffmeister D."/>
            <person name="Hogberg N."/>
            <person name="James T.Y."/>
            <person name="Karlsson M."/>
            <person name="Kohler A."/>
            <person name="Kues U."/>
            <person name="Lee Y.H."/>
            <person name="Lin Y.C."/>
            <person name="Lind M."/>
            <person name="Lindquist E."/>
            <person name="Lombard V."/>
            <person name="Lucas S."/>
            <person name="Lunden K."/>
            <person name="Morin E."/>
            <person name="Murat C."/>
            <person name="Park J."/>
            <person name="Raffaello T."/>
            <person name="Rouze P."/>
            <person name="Salamov A."/>
            <person name="Schmutz J."/>
            <person name="Solheim H."/>
            <person name="Stahlberg J."/>
            <person name="Velez H."/>
            <person name="de Vries R.P."/>
            <person name="Wiebenga A."/>
            <person name="Woodward S."/>
            <person name="Yakovlev I."/>
            <person name="Garbelotto M."/>
            <person name="Martin F."/>
            <person name="Grigoriev I.V."/>
            <person name="Stenlid J."/>
        </authorList>
    </citation>
    <scope>NUCLEOTIDE SEQUENCE [LARGE SCALE GENOMIC DNA]</scope>
    <source>
        <strain evidence="2 3">TC 32-1</strain>
    </source>
</reference>
<feature type="non-terminal residue" evidence="2">
    <location>
        <position position="213"/>
    </location>
</feature>
<evidence type="ECO:0000259" key="1">
    <source>
        <dbReference type="SMART" id="SM01024"/>
    </source>
</evidence>
<evidence type="ECO:0000313" key="3">
    <source>
        <dbReference type="Proteomes" id="UP000030671"/>
    </source>
</evidence>
<protein>
    <recommendedName>
        <fullName evidence="1">BCS1 N-terminal domain-containing protein</fullName>
    </recommendedName>
</protein>
<dbReference type="KEGG" id="hir:HETIRDRAFT_246860"/>
<dbReference type="eggNOG" id="KOG0743">
    <property type="taxonomic scope" value="Eukaryota"/>
</dbReference>